<proteinExistence type="inferred from homology"/>
<dbReference type="InterPro" id="IPR008988">
    <property type="entry name" value="Transcriptional_repressor_C"/>
</dbReference>
<dbReference type="GO" id="GO:0046983">
    <property type="term" value="F:protein dimerization activity"/>
    <property type="evidence" value="ECO:0007669"/>
    <property type="project" value="InterPro"/>
</dbReference>
<dbReference type="AlphaFoldDB" id="A0AAE3VIW5"/>
<dbReference type="Gene3D" id="1.10.60.10">
    <property type="entry name" value="Iron dependent repressor, metal binding and dimerisation domain"/>
    <property type="match status" value="1"/>
</dbReference>
<evidence type="ECO:0000313" key="12">
    <source>
        <dbReference type="Proteomes" id="UP001238163"/>
    </source>
</evidence>
<dbReference type="EMBL" id="JAUSVL010000001">
    <property type="protein sequence ID" value="MDQ0291284.1"/>
    <property type="molecule type" value="Genomic_DNA"/>
</dbReference>
<dbReference type="Pfam" id="PF01325">
    <property type="entry name" value="Fe_dep_repress"/>
    <property type="match status" value="1"/>
</dbReference>
<dbReference type="InterPro" id="IPR036421">
    <property type="entry name" value="Fe_dep_repressor_sf"/>
</dbReference>
<dbReference type="GO" id="GO:0003677">
    <property type="term" value="F:DNA binding"/>
    <property type="evidence" value="ECO:0007669"/>
    <property type="project" value="UniProtKB-KW"/>
</dbReference>
<dbReference type="SUPFAM" id="SSF47979">
    <property type="entry name" value="Iron-dependent repressor protein, dimerization domain"/>
    <property type="match status" value="1"/>
</dbReference>
<dbReference type="SMART" id="SM00529">
    <property type="entry name" value="HTH_DTXR"/>
    <property type="match status" value="1"/>
</dbReference>
<comment type="subcellular location">
    <subcellularLocation>
        <location evidence="1">Cytoplasm</location>
    </subcellularLocation>
</comment>
<evidence type="ECO:0000256" key="7">
    <source>
        <dbReference type="ARBA" id="ARBA00023125"/>
    </source>
</evidence>
<reference evidence="11" key="1">
    <citation type="submission" date="2023-07" db="EMBL/GenBank/DDBJ databases">
        <title>Genomic Encyclopedia of Type Strains, Phase IV (KMG-IV): sequencing the most valuable type-strain genomes for metagenomic binning, comparative biology and taxonomic classification.</title>
        <authorList>
            <person name="Goeker M."/>
        </authorList>
    </citation>
    <scope>NUCLEOTIDE SEQUENCE</scope>
    <source>
        <strain evidence="11">DSM 24202</strain>
    </source>
</reference>
<evidence type="ECO:0000256" key="2">
    <source>
        <dbReference type="ARBA" id="ARBA00007871"/>
    </source>
</evidence>
<dbReference type="PROSITE" id="PS50944">
    <property type="entry name" value="HTH_DTXR"/>
    <property type="match status" value="1"/>
</dbReference>
<sequence length="233" mass="26080">MPNDTRTSPPISSSLEDYLEAIAEIIAENDHAHTKDIAEKLHVTMPSVTNALQTLYARDLIVYQPHMPVSLTARGAEQAAVIRHRHVAMKKFFQDVLKLDAQEADEAACRIEHVIGEKVMSRFIVLAKTIANREDCKPLRDFLNQTMPQLCVEDGVDLISLSELPIGRQGVVVHVDENLRALKKFADLGLVRGTLLQMEGHAPFGDLLRVKVMCSSLSLRRKDAAHIWLKQMS</sequence>
<protein>
    <recommendedName>
        <fullName evidence="4">Transcriptional regulator MntR</fullName>
    </recommendedName>
</protein>
<dbReference type="Pfam" id="PF02742">
    <property type="entry name" value="Fe_dep_repr_C"/>
    <property type="match status" value="1"/>
</dbReference>
<feature type="domain" description="HTH dtxR-type" evidence="10">
    <location>
        <begin position="11"/>
        <end position="72"/>
    </location>
</feature>
<organism evidence="11 12">
    <name type="scientific">Oligosphaera ethanolica</name>
    <dbReference type="NCBI Taxonomy" id="760260"/>
    <lineage>
        <taxon>Bacteria</taxon>
        <taxon>Pseudomonadati</taxon>
        <taxon>Lentisphaerota</taxon>
        <taxon>Oligosphaeria</taxon>
        <taxon>Oligosphaerales</taxon>
        <taxon>Oligosphaeraceae</taxon>
        <taxon>Oligosphaera</taxon>
    </lineage>
</organism>
<evidence type="ECO:0000259" key="10">
    <source>
        <dbReference type="PROSITE" id="PS50944"/>
    </source>
</evidence>
<dbReference type="InterPro" id="IPR050536">
    <property type="entry name" value="DtxR_MntR_Metal-Reg"/>
</dbReference>
<dbReference type="InterPro" id="IPR038157">
    <property type="entry name" value="FeoA_core_dom"/>
</dbReference>
<dbReference type="Pfam" id="PF04023">
    <property type="entry name" value="FeoA"/>
    <property type="match status" value="1"/>
</dbReference>
<dbReference type="SUPFAM" id="SSF50037">
    <property type="entry name" value="C-terminal domain of transcriptional repressors"/>
    <property type="match status" value="1"/>
</dbReference>
<evidence type="ECO:0000256" key="6">
    <source>
        <dbReference type="ARBA" id="ARBA00023015"/>
    </source>
</evidence>
<dbReference type="Gene3D" id="2.30.30.90">
    <property type="match status" value="1"/>
</dbReference>
<dbReference type="InterPro" id="IPR036390">
    <property type="entry name" value="WH_DNA-bd_sf"/>
</dbReference>
<dbReference type="InterPro" id="IPR036388">
    <property type="entry name" value="WH-like_DNA-bd_sf"/>
</dbReference>
<evidence type="ECO:0000256" key="1">
    <source>
        <dbReference type="ARBA" id="ARBA00004496"/>
    </source>
</evidence>
<keyword evidence="7" id="KW-0238">DNA-binding</keyword>
<dbReference type="GO" id="GO:0046914">
    <property type="term" value="F:transition metal ion binding"/>
    <property type="evidence" value="ECO:0007669"/>
    <property type="project" value="InterPro"/>
</dbReference>
<evidence type="ECO:0000256" key="8">
    <source>
        <dbReference type="ARBA" id="ARBA00023163"/>
    </source>
</evidence>
<dbReference type="RefSeq" id="WP_307263851.1">
    <property type="nucleotide sequence ID" value="NZ_JAUSVL010000001.1"/>
</dbReference>
<dbReference type="SUPFAM" id="SSF46785">
    <property type="entry name" value="Winged helix' DNA-binding domain"/>
    <property type="match status" value="1"/>
</dbReference>
<dbReference type="Gene3D" id="1.10.10.10">
    <property type="entry name" value="Winged helix-like DNA-binding domain superfamily/Winged helix DNA-binding domain"/>
    <property type="match status" value="1"/>
</dbReference>
<dbReference type="PANTHER" id="PTHR33238:SF7">
    <property type="entry name" value="IRON-DEPENDENT TRANSCRIPTIONAL REGULATOR"/>
    <property type="match status" value="1"/>
</dbReference>
<dbReference type="Proteomes" id="UP001238163">
    <property type="component" value="Unassembled WGS sequence"/>
</dbReference>
<dbReference type="InterPro" id="IPR007167">
    <property type="entry name" value="Fe-transptr_FeoA-like"/>
</dbReference>
<dbReference type="InterPro" id="IPR022687">
    <property type="entry name" value="HTH_DTXR"/>
</dbReference>
<evidence type="ECO:0000256" key="9">
    <source>
        <dbReference type="ARBA" id="ARBA00025185"/>
    </source>
</evidence>
<evidence type="ECO:0000256" key="5">
    <source>
        <dbReference type="ARBA" id="ARBA00023004"/>
    </source>
</evidence>
<evidence type="ECO:0000256" key="4">
    <source>
        <dbReference type="ARBA" id="ARBA00022386"/>
    </source>
</evidence>
<name>A0AAE3VIW5_9BACT</name>
<keyword evidence="12" id="KW-1185">Reference proteome</keyword>
<comment type="similarity">
    <text evidence="2">Belongs to the DtxR/MntR family.</text>
</comment>
<comment type="subunit">
    <text evidence="3">Homodimer.</text>
</comment>
<dbReference type="GO" id="GO:0003700">
    <property type="term" value="F:DNA-binding transcription factor activity"/>
    <property type="evidence" value="ECO:0007669"/>
    <property type="project" value="InterPro"/>
</dbReference>
<dbReference type="PANTHER" id="PTHR33238">
    <property type="entry name" value="IRON (METAL) DEPENDENT REPRESSOR, DTXR FAMILY"/>
    <property type="match status" value="1"/>
</dbReference>
<evidence type="ECO:0000256" key="3">
    <source>
        <dbReference type="ARBA" id="ARBA00011738"/>
    </source>
</evidence>
<keyword evidence="6" id="KW-0805">Transcription regulation</keyword>
<keyword evidence="5" id="KW-0408">Iron</keyword>
<keyword evidence="8" id="KW-0804">Transcription</keyword>
<dbReference type="InterPro" id="IPR001367">
    <property type="entry name" value="Fe_dep_repressor"/>
</dbReference>
<dbReference type="GO" id="GO:0005737">
    <property type="term" value="C:cytoplasm"/>
    <property type="evidence" value="ECO:0007669"/>
    <property type="project" value="UniProtKB-SubCell"/>
</dbReference>
<comment type="caution">
    <text evidence="11">The sequence shown here is derived from an EMBL/GenBank/DDBJ whole genome shotgun (WGS) entry which is preliminary data.</text>
</comment>
<dbReference type="SMART" id="SM00899">
    <property type="entry name" value="FeoA"/>
    <property type="match status" value="1"/>
</dbReference>
<gene>
    <name evidence="11" type="ORF">J3R75_003391</name>
</gene>
<comment type="function">
    <text evidence="9">In the presence of manganese, represses expression of mntH and mntS. Up-regulates expression of mntP.</text>
</comment>
<dbReference type="InterPro" id="IPR022689">
    <property type="entry name" value="Iron_dep_repressor"/>
</dbReference>
<evidence type="ECO:0000313" key="11">
    <source>
        <dbReference type="EMBL" id="MDQ0291284.1"/>
    </source>
</evidence>
<accession>A0AAE3VIW5</accession>